<sequence length="91" mass="10346">MSVTIYASEILPGSDTPLHFANSIEEAEREAVEVFRDIKTESGERELPPVNVYAFDMNVPKLDDILNVLNERSELKDCILRNRRVVKTVVV</sequence>
<dbReference type="RefSeq" id="WP_221133318.1">
    <property type="nucleotide sequence ID" value="NZ_JABDYC010000001.1"/>
</dbReference>
<name>A0A9Q3QV92_9HYPH</name>
<protein>
    <submittedName>
        <fullName evidence="1">Uncharacterized protein</fullName>
    </submittedName>
</protein>
<reference evidence="1" key="1">
    <citation type="submission" date="2020-04" db="EMBL/GenBank/DDBJ databases">
        <title>Global-level population genomics: horizontal gene transfer, symbiosis and evolution in Rhizobia.</title>
        <authorList>
            <person name="Gai Y."/>
        </authorList>
    </citation>
    <scope>NUCLEOTIDE SEQUENCE</scope>
    <source>
        <strain evidence="1">BLR57</strain>
    </source>
</reference>
<evidence type="ECO:0000313" key="2">
    <source>
        <dbReference type="Proteomes" id="UP000749740"/>
    </source>
</evidence>
<dbReference type="EMBL" id="JABDYC010000001">
    <property type="protein sequence ID" value="MBX5021168.1"/>
    <property type="molecule type" value="Genomic_DNA"/>
</dbReference>
<evidence type="ECO:0000313" key="1">
    <source>
        <dbReference type="EMBL" id="MBX5021168.1"/>
    </source>
</evidence>
<dbReference type="Proteomes" id="UP000749740">
    <property type="component" value="Unassembled WGS sequence"/>
</dbReference>
<comment type="caution">
    <text evidence="1">The sequence shown here is derived from an EMBL/GenBank/DDBJ whole genome shotgun (WGS) entry which is preliminary data.</text>
</comment>
<accession>A0A9Q3QV92</accession>
<organism evidence="1 2">
    <name type="scientific">Rhizobium lentis</name>
    <dbReference type="NCBI Taxonomy" id="1138194"/>
    <lineage>
        <taxon>Bacteria</taxon>
        <taxon>Pseudomonadati</taxon>
        <taxon>Pseudomonadota</taxon>
        <taxon>Alphaproteobacteria</taxon>
        <taxon>Hyphomicrobiales</taxon>
        <taxon>Rhizobiaceae</taxon>
        <taxon>Rhizobium/Agrobacterium group</taxon>
        <taxon>Rhizobium</taxon>
    </lineage>
</organism>
<dbReference type="AlphaFoldDB" id="A0A9Q3QV92"/>
<proteinExistence type="predicted"/>
<gene>
    <name evidence="1" type="ORF">HJB63_00980</name>
</gene>